<dbReference type="Pfam" id="PF19545">
    <property type="entry name" value="DUF6069"/>
    <property type="match status" value="1"/>
</dbReference>
<dbReference type="AlphaFoldDB" id="A0A810N6M1"/>
<keyword evidence="1" id="KW-0472">Membrane</keyword>
<gene>
    <name evidence="2" type="ORF">Prubr_51550</name>
</gene>
<dbReference type="RefSeq" id="WP_212817425.1">
    <property type="nucleotide sequence ID" value="NZ_AP023359.1"/>
</dbReference>
<feature type="transmembrane region" description="Helical" evidence="1">
    <location>
        <begin position="50"/>
        <end position="75"/>
    </location>
</feature>
<sequence length="150" mass="15097">MDTLASLARRLGRPGVVAATVVLAVVVNLIIFAVGHAAGATYTFTAGDEVTQVAALTLVGFTAVPLAVGLTAAVVLSRWWRWVTPAALVVAPVLALLSIPAMTLPSDLDTAGKIALALCHVTLAPISVAGLLGIRALTPQTAVPSVGSPS</sequence>
<dbReference type="KEGG" id="pry:Prubr_51550"/>
<dbReference type="Proteomes" id="UP000680866">
    <property type="component" value="Chromosome"/>
</dbReference>
<accession>A0A810N6M1</accession>
<feature type="transmembrane region" description="Helical" evidence="1">
    <location>
        <begin position="114"/>
        <end position="134"/>
    </location>
</feature>
<keyword evidence="3" id="KW-1185">Reference proteome</keyword>
<reference evidence="2" key="1">
    <citation type="submission" date="2020-08" db="EMBL/GenBank/DDBJ databases">
        <title>Whole genome shotgun sequence of Polymorphospora rubra NBRC 101157.</title>
        <authorList>
            <person name="Komaki H."/>
            <person name="Tamura T."/>
        </authorList>
    </citation>
    <scope>NUCLEOTIDE SEQUENCE</scope>
    <source>
        <strain evidence="2">NBRC 101157</strain>
    </source>
</reference>
<name>A0A810N6M1_9ACTN</name>
<protein>
    <submittedName>
        <fullName evidence="2">Uncharacterized protein</fullName>
    </submittedName>
</protein>
<evidence type="ECO:0000313" key="2">
    <source>
        <dbReference type="EMBL" id="BCJ68134.1"/>
    </source>
</evidence>
<organism evidence="2 3">
    <name type="scientific">Polymorphospora rubra</name>
    <dbReference type="NCBI Taxonomy" id="338584"/>
    <lineage>
        <taxon>Bacteria</taxon>
        <taxon>Bacillati</taxon>
        <taxon>Actinomycetota</taxon>
        <taxon>Actinomycetes</taxon>
        <taxon>Micromonosporales</taxon>
        <taxon>Micromonosporaceae</taxon>
        <taxon>Polymorphospora</taxon>
    </lineage>
</organism>
<feature type="transmembrane region" description="Helical" evidence="1">
    <location>
        <begin position="82"/>
        <end position="102"/>
    </location>
</feature>
<keyword evidence="1" id="KW-0812">Transmembrane</keyword>
<proteinExistence type="predicted"/>
<dbReference type="InterPro" id="IPR045713">
    <property type="entry name" value="DUF6069"/>
</dbReference>
<evidence type="ECO:0000256" key="1">
    <source>
        <dbReference type="SAM" id="Phobius"/>
    </source>
</evidence>
<feature type="transmembrane region" description="Helical" evidence="1">
    <location>
        <begin position="16"/>
        <end position="38"/>
    </location>
</feature>
<evidence type="ECO:0000313" key="3">
    <source>
        <dbReference type="Proteomes" id="UP000680866"/>
    </source>
</evidence>
<keyword evidence="1" id="KW-1133">Transmembrane helix</keyword>
<dbReference type="EMBL" id="AP023359">
    <property type="protein sequence ID" value="BCJ68134.1"/>
    <property type="molecule type" value="Genomic_DNA"/>
</dbReference>